<keyword evidence="7" id="KW-1133">Transmembrane helix</keyword>
<evidence type="ECO:0000256" key="3">
    <source>
        <dbReference type="ARBA" id="ARBA00022679"/>
    </source>
</evidence>
<evidence type="ECO:0000256" key="7">
    <source>
        <dbReference type="SAM" id="Phobius"/>
    </source>
</evidence>
<keyword evidence="3" id="KW-0808">Transferase</keyword>
<dbReference type="PIRSF" id="PIRSF009360">
    <property type="entry name" value="UCP009360"/>
    <property type="match status" value="1"/>
</dbReference>
<dbReference type="PANTHER" id="PTHR31288">
    <property type="entry name" value="O-FUCOSYLTRANSFERASE FAMILY PROTEIN"/>
    <property type="match status" value="1"/>
</dbReference>
<comment type="caution">
    <text evidence="8">The sequence shown here is derived from an EMBL/GenBank/DDBJ whole genome shotgun (WGS) entry which is preliminary data.</text>
</comment>
<evidence type="ECO:0000256" key="4">
    <source>
        <dbReference type="ARBA" id="ARBA00023253"/>
    </source>
</evidence>
<dbReference type="PANTHER" id="PTHR31288:SF22">
    <property type="entry name" value="O-FUCOSYLTRANSFERASE 9"/>
    <property type="match status" value="1"/>
</dbReference>
<accession>A0A8T2QUW6</accession>
<evidence type="ECO:0000256" key="5">
    <source>
        <dbReference type="ARBA" id="ARBA00023277"/>
    </source>
</evidence>
<dbReference type="CDD" id="cd11299">
    <property type="entry name" value="O-FucT_plant"/>
    <property type="match status" value="1"/>
</dbReference>
<dbReference type="OrthoDB" id="20368at2759"/>
<evidence type="ECO:0000313" key="9">
    <source>
        <dbReference type="Proteomes" id="UP000825935"/>
    </source>
</evidence>
<comment type="similarity">
    <text evidence="1">Belongs to the glycosyltransferase GT106 family.</text>
</comment>
<dbReference type="Pfam" id="PF10250">
    <property type="entry name" value="O-FucT"/>
    <property type="match status" value="1"/>
</dbReference>
<protein>
    <recommendedName>
        <fullName evidence="6">O-fucosyltransferase family protein</fullName>
    </recommendedName>
</protein>
<dbReference type="GO" id="GO:0016757">
    <property type="term" value="F:glycosyltransferase activity"/>
    <property type="evidence" value="ECO:0007669"/>
    <property type="project" value="UniProtKB-KW"/>
</dbReference>
<dbReference type="EMBL" id="CM035437">
    <property type="protein sequence ID" value="KAH7287123.1"/>
    <property type="molecule type" value="Genomic_DNA"/>
</dbReference>
<keyword evidence="7" id="KW-0472">Membrane</keyword>
<dbReference type="InterPro" id="IPR019378">
    <property type="entry name" value="GDP-Fuc_O-FucTrfase"/>
</dbReference>
<feature type="transmembrane region" description="Helical" evidence="7">
    <location>
        <begin position="78"/>
        <end position="96"/>
    </location>
</feature>
<dbReference type="AlphaFoldDB" id="A0A8T2QUW6"/>
<dbReference type="InterPro" id="IPR024709">
    <property type="entry name" value="FucosylTrfase_pln"/>
</dbReference>
<keyword evidence="7" id="KW-0812">Transmembrane</keyword>
<sequence length="585" mass="65978">MKKHEKLILYMRAQIRSTTTNTKIAWGQGDEGGGLLGSCGGTKCVKGGGILLGPPLTPRTFFQRFICLLLTVLLRRHAVLLLAPLFYVSGMLLYLGNVISFDSSSLSTSLPSLGSIYRSPEAFSRFWPEMQRQPNSSSFSVMNAWQHTGTEVWKPCLEGLKFSEGLQEPGGFIIIEANGGLNQQRSSICNAVAVAGLLNATLVIPHFHLNSVWKDQSSFGDIYDEQHFIESLANYVRVVRQVPDYIMQKVQYNMSLIHNFKVKAWAPSSFYQETVLPKLLEDGVVRMSPFANRLSHSEVPLTIQQLRCFANFESLRFAEPIGAVGEKLVARMKEQSVKYGGKYVAVHLRFEEDMVAFSCCLYDGGEEEQYELDAARERGWRGKFRRPGRVIRPDVNRMNGKCPMTPLEVGLMLRGMGFQNDTPIFIASGKIYNADKNMAPLHQMFPFLYTKETLLSPEELMPFKNFSSRLAALDYTVCLESEVFVTTQGGNFPQFLMGHRRYINNGHAKTIKPDKRKLALLLGAPDMSWATFSKEMQIMQYRSDVKGHELRKPSASIYTCPAPECLCSQSGTLPESNYYMHKQDY</sequence>
<evidence type="ECO:0000256" key="6">
    <source>
        <dbReference type="ARBA" id="ARBA00030350"/>
    </source>
</evidence>
<reference evidence="8" key="1">
    <citation type="submission" date="2021-08" db="EMBL/GenBank/DDBJ databases">
        <title>WGS assembly of Ceratopteris richardii.</title>
        <authorList>
            <person name="Marchant D.B."/>
            <person name="Chen G."/>
            <person name="Jenkins J."/>
            <person name="Shu S."/>
            <person name="Leebens-Mack J."/>
            <person name="Grimwood J."/>
            <person name="Schmutz J."/>
            <person name="Soltis P."/>
            <person name="Soltis D."/>
            <person name="Chen Z.-H."/>
        </authorList>
    </citation>
    <scope>NUCLEOTIDE SEQUENCE</scope>
    <source>
        <strain evidence="8">Whitten #5841</strain>
        <tissue evidence="8">Leaf</tissue>
    </source>
</reference>
<keyword evidence="2" id="KW-0328">Glycosyltransferase</keyword>
<keyword evidence="5" id="KW-0119">Carbohydrate metabolism</keyword>
<keyword evidence="9" id="KW-1185">Reference proteome</keyword>
<dbReference type="Proteomes" id="UP000825935">
    <property type="component" value="Chromosome 32"/>
</dbReference>
<evidence type="ECO:0000256" key="1">
    <source>
        <dbReference type="ARBA" id="ARBA00007737"/>
    </source>
</evidence>
<dbReference type="GO" id="GO:0006004">
    <property type="term" value="P:fucose metabolic process"/>
    <property type="evidence" value="ECO:0007669"/>
    <property type="project" value="UniProtKB-KW"/>
</dbReference>
<evidence type="ECO:0000313" key="8">
    <source>
        <dbReference type="EMBL" id="KAH7287123.1"/>
    </source>
</evidence>
<name>A0A8T2QUW6_CERRI</name>
<dbReference type="OMA" id="CVNKPSE"/>
<organism evidence="8 9">
    <name type="scientific">Ceratopteris richardii</name>
    <name type="common">Triangle waterfern</name>
    <dbReference type="NCBI Taxonomy" id="49495"/>
    <lineage>
        <taxon>Eukaryota</taxon>
        <taxon>Viridiplantae</taxon>
        <taxon>Streptophyta</taxon>
        <taxon>Embryophyta</taxon>
        <taxon>Tracheophyta</taxon>
        <taxon>Polypodiopsida</taxon>
        <taxon>Polypodiidae</taxon>
        <taxon>Polypodiales</taxon>
        <taxon>Pteridineae</taxon>
        <taxon>Pteridaceae</taxon>
        <taxon>Parkerioideae</taxon>
        <taxon>Ceratopteris</taxon>
    </lineage>
</organism>
<gene>
    <name evidence="8" type="ORF">KP509_32G039200</name>
</gene>
<evidence type="ECO:0000256" key="2">
    <source>
        <dbReference type="ARBA" id="ARBA00022676"/>
    </source>
</evidence>
<proteinExistence type="inferred from homology"/>
<keyword evidence="4" id="KW-0294">Fucose metabolism</keyword>